<name>A0A2U1TWD1_9GAMM</name>
<keyword evidence="11" id="KW-0408">Iron</keyword>
<protein>
    <submittedName>
        <fullName evidence="15">Formate dehydrogenase cytochrome b556 subunit</fullName>
    </submittedName>
</protein>
<evidence type="ECO:0000256" key="9">
    <source>
        <dbReference type="ARBA" id="ARBA00022982"/>
    </source>
</evidence>
<dbReference type="InterPro" id="IPR011577">
    <property type="entry name" value="Cyt_b561_bac/Ni-Hgenase"/>
</dbReference>
<comment type="similarity">
    <text evidence="3">Belongs to the formate dehydrogenase gamma subunit family.</text>
</comment>
<dbReference type="Proteomes" id="UP000245138">
    <property type="component" value="Unassembled WGS sequence"/>
</dbReference>
<dbReference type="GO" id="GO:0046872">
    <property type="term" value="F:metal ion binding"/>
    <property type="evidence" value="ECO:0007669"/>
    <property type="project" value="UniProtKB-KW"/>
</dbReference>
<evidence type="ECO:0000256" key="8">
    <source>
        <dbReference type="ARBA" id="ARBA00022723"/>
    </source>
</evidence>
<evidence type="ECO:0000256" key="12">
    <source>
        <dbReference type="ARBA" id="ARBA00023136"/>
    </source>
</evidence>
<dbReference type="OrthoDB" id="9790598at2"/>
<keyword evidence="16" id="KW-1185">Reference proteome</keyword>
<dbReference type="GO" id="GO:0022904">
    <property type="term" value="P:respiratory electron transport chain"/>
    <property type="evidence" value="ECO:0007669"/>
    <property type="project" value="InterPro"/>
</dbReference>
<dbReference type="Gene3D" id="1.20.950.20">
    <property type="entry name" value="Transmembrane di-heme cytochromes, Chain C"/>
    <property type="match status" value="1"/>
</dbReference>
<keyword evidence="5" id="KW-1003">Cell membrane</keyword>
<proteinExistence type="inferred from homology"/>
<comment type="cofactor">
    <cofactor evidence="1">
        <name>heme</name>
        <dbReference type="ChEBI" id="CHEBI:30413"/>
    </cofactor>
</comment>
<dbReference type="GO" id="GO:0005886">
    <property type="term" value="C:plasma membrane"/>
    <property type="evidence" value="ECO:0007669"/>
    <property type="project" value="UniProtKB-SubCell"/>
</dbReference>
<evidence type="ECO:0000259" key="14">
    <source>
        <dbReference type="Pfam" id="PF01292"/>
    </source>
</evidence>
<accession>A0A2U1TWD1</accession>
<evidence type="ECO:0000256" key="2">
    <source>
        <dbReference type="ARBA" id="ARBA00004651"/>
    </source>
</evidence>
<dbReference type="GO" id="GO:0009061">
    <property type="term" value="P:anaerobic respiration"/>
    <property type="evidence" value="ECO:0007669"/>
    <property type="project" value="TreeGrafter"/>
</dbReference>
<keyword evidence="6" id="KW-0349">Heme</keyword>
<keyword evidence="8" id="KW-0479">Metal-binding</keyword>
<dbReference type="RefSeq" id="WP_109053638.1">
    <property type="nucleotide sequence ID" value="NZ_QDKJ01000004.1"/>
</dbReference>
<keyword evidence="4" id="KW-0813">Transport</keyword>
<dbReference type="GO" id="GO:0008863">
    <property type="term" value="F:formate dehydrogenase (NAD+) activity"/>
    <property type="evidence" value="ECO:0007669"/>
    <property type="project" value="InterPro"/>
</dbReference>
<evidence type="ECO:0000256" key="13">
    <source>
        <dbReference type="SAM" id="Phobius"/>
    </source>
</evidence>
<comment type="subcellular location">
    <subcellularLocation>
        <location evidence="2">Cell membrane</location>
        <topology evidence="2">Multi-pass membrane protein</topology>
    </subcellularLocation>
</comment>
<keyword evidence="7 13" id="KW-0812">Transmembrane</keyword>
<feature type="transmembrane region" description="Helical" evidence="13">
    <location>
        <begin position="115"/>
        <end position="135"/>
    </location>
</feature>
<dbReference type="GO" id="GO:0009055">
    <property type="term" value="F:electron transfer activity"/>
    <property type="evidence" value="ECO:0007669"/>
    <property type="project" value="InterPro"/>
</dbReference>
<dbReference type="EMBL" id="QDKJ01000004">
    <property type="protein sequence ID" value="PWC13689.1"/>
    <property type="molecule type" value="Genomic_DNA"/>
</dbReference>
<keyword evidence="9" id="KW-0249">Electron transport</keyword>
<feature type="transmembrane region" description="Helical" evidence="13">
    <location>
        <begin position="55"/>
        <end position="73"/>
    </location>
</feature>
<feature type="domain" description="Cytochrome b561 bacterial/Ni-hydrogenase" evidence="14">
    <location>
        <begin position="15"/>
        <end position="186"/>
    </location>
</feature>
<evidence type="ECO:0000256" key="1">
    <source>
        <dbReference type="ARBA" id="ARBA00001971"/>
    </source>
</evidence>
<dbReference type="GO" id="GO:0036397">
    <property type="term" value="F:formate dehydrogenase (quinone) activity"/>
    <property type="evidence" value="ECO:0007669"/>
    <property type="project" value="TreeGrafter"/>
</dbReference>
<dbReference type="InterPro" id="IPR051817">
    <property type="entry name" value="FDH_cytochrome_b556_subunit"/>
</dbReference>
<evidence type="ECO:0000256" key="10">
    <source>
        <dbReference type="ARBA" id="ARBA00022989"/>
    </source>
</evidence>
<evidence type="ECO:0000256" key="4">
    <source>
        <dbReference type="ARBA" id="ARBA00022448"/>
    </source>
</evidence>
<comment type="caution">
    <text evidence="15">The sequence shown here is derived from an EMBL/GenBank/DDBJ whole genome shotgun (WGS) entry which is preliminary data.</text>
</comment>
<dbReference type="InterPro" id="IPR016174">
    <property type="entry name" value="Di-haem_cyt_TM"/>
</dbReference>
<dbReference type="PANTHER" id="PTHR30074:SF5">
    <property type="entry name" value="FORMATE DEHYDROGENASE, NITRATE-INDUCIBLE, CYTOCHROME B556(FDN) SUBUNIT"/>
    <property type="match status" value="1"/>
</dbReference>
<feature type="transmembrane region" description="Helical" evidence="13">
    <location>
        <begin position="147"/>
        <end position="174"/>
    </location>
</feature>
<dbReference type="NCBIfam" id="TIGR01583">
    <property type="entry name" value="formate-DH-gamm"/>
    <property type="match status" value="1"/>
</dbReference>
<gene>
    <name evidence="15" type="ORF">B4923_07005</name>
</gene>
<evidence type="ECO:0000256" key="11">
    <source>
        <dbReference type="ARBA" id="ARBA00023004"/>
    </source>
</evidence>
<dbReference type="SUPFAM" id="SSF81342">
    <property type="entry name" value="Transmembrane di-heme cytochromes"/>
    <property type="match status" value="1"/>
</dbReference>
<feature type="transmembrane region" description="Helical" evidence="13">
    <location>
        <begin position="20"/>
        <end position="43"/>
    </location>
</feature>
<dbReference type="FunFam" id="1.20.950.20:FF:000002">
    <property type="entry name" value="Formate dehydrogenase cytochrome b556 subunit"/>
    <property type="match status" value="1"/>
</dbReference>
<evidence type="ECO:0000256" key="5">
    <source>
        <dbReference type="ARBA" id="ARBA00022475"/>
    </source>
</evidence>
<dbReference type="NCBIfam" id="NF007558">
    <property type="entry name" value="PRK10179.1"/>
    <property type="match status" value="1"/>
</dbReference>
<keyword evidence="12 13" id="KW-0472">Membrane</keyword>
<evidence type="ECO:0000313" key="15">
    <source>
        <dbReference type="EMBL" id="PWC13689.1"/>
    </source>
</evidence>
<dbReference type="GO" id="GO:0009326">
    <property type="term" value="C:formate dehydrogenase complex"/>
    <property type="evidence" value="ECO:0007669"/>
    <property type="project" value="InterPro"/>
</dbReference>
<keyword evidence="10 13" id="KW-1133">Transmembrane helix</keyword>
<evidence type="ECO:0000256" key="6">
    <source>
        <dbReference type="ARBA" id="ARBA00022617"/>
    </source>
</evidence>
<sequence>MSKQKMILRTKFIDRICHWIVVISFFLVALSGIALFFPTLQWLTQTFGTPQMGRIMHPFFGVLIVICLIPMFIRFVGHNIPKRGDIPWFLHIIEVLKGNEHEVSDVGKYNPGQKLMFWSIMGLTLVLLITGVIMWRPYFAHRFPIDIVRYAILIHAAAAIVLIHAILIHMYMAFWVKGSIKGMIEGKVSEQWAKKHHPRWARSLKEKETKKSS</sequence>
<dbReference type="Pfam" id="PF01292">
    <property type="entry name" value="Ni_hydr_CYTB"/>
    <property type="match status" value="1"/>
</dbReference>
<evidence type="ECO:0000256" key="7">
    <source>
        <dbReference type="ARBA" id="ARBA00022692"/>
    </source>
</evidence>
<dbReference type="AlphaFoldDB" id="A0A2U1TWD1"/>
<evidence type="ECO:0000256" key="3">
    <source>
        <dbReference type="ARBA" id="ARBA00010747"/>
    </source>
</evidence>
<evidence type="ECO:0000313" key="16">
    <source>
        <dbReference type="Proteomes" id="UP000245138"/>
    </source>
</evidence>
<reference evidence="15 16" key="1">
    <citation type="submission" date="2018-04" db="EMBL/GenBank/DDBJ databases">
        <title>Brenneria corticis sp.nov.</title>
        <authorList>
            <person name="Li Y."/>
        </authorList>
    </citation>
    <scope>NUCLEOTIDE SEQUENCE [LARGE SCALE GENOMIC DNA]</scope>
    <source>
        <strain evidence="15 16">LMG 27715</strain>
    </source>
</reference>
<organism evidence="15 16">
    <name type="scientific">Brenneria roseae subsp. americana</name>
    <dbReference type="NCBI Taxonomy" id="1508507"/>
    <lineage>
        <taxon>Bacteria</taxon>
        <taxon>Pseudomonadati</taxon>
        <taxon>Pseudomonadota</taxon>
        <taxon>Gammaproteobacteria</taxon>
        <taxon>Enterobacterales</taxon>
        <taxon>Pectobacteriaceae</taxon>
        <taxon>Brenneria</taxon>
    </lineage>
</organism>
<dbReference type="PANTHER" id="PTHR30074">
    <property type="entry name" value="FORMATE DEHYDROGENASE, NITRATE-INDUCIBLE, CYTOCHROME B556 FDN SUBUNIT"/>
    <property type="match status" value="1"/>
</dbReference>
<dbReference type="GO" id="GO:0015944">
    <property type="term" value="P:formate oxidation"/>
    <property type="evidence" value="ECO:0007669"/>
    <property type="project" value="UniProtKB-ARBA"/>
</dbReference>
<dbReference type="InterPro" id="IPR006471">
    <property type="entry name" value="Formate_DH_gsu"/>
</dbReference>